<feature type="non-terminal residue" evidence="5">
    <location>
        <position position="426"/>
    </location>
</feature>
<keyword evidence="3" id="KW-0732">Signal</keyword>
<dbReference type="Gene3D" id="3.40.50.410">
    <property type="entry name" value="von Willebrand factor, type A domain"/>
    <property type="match status" value="1"/>
</dbReference>
<name>A0A7C8GTU2_9BACI</name>
<evidence type="ECO:0000256" key="1">
    <source>
        <dbReference type="SAM" id="Coils"/>
    </source>
</evidence>
<gene>
    <name evidence="5" type="ORF">F9U64_08965</name>
</gene>
<keyword evidence="1" id="KW-0175">Coiled coil</keyword>
<evidence type="ECO:0000256" key="2">
    <source>
        <dbReference type="SAM" id="MobiDB-lite"/>
    </source>
</evidence>
<sequence length="426" mass="48769">MRKFFILIIAVILMLTAACSTREEDSVSSNQDTNEQVEEKDQTEEYIESQFSYYELENAKRPLTELEKELLRKPGEYGGDNYDEMAVQEEIDQLPDELTAEQYLHELVYLLGEDYHKEINTFVNFDTEINVEIARPDETVNTPELKTAHYAILIDASASMHEKIDGKKKWESAAEAVANFAEALPGNATLSVRVYGHKGSSNYEDKELSCSSTENIYNGSYDADLLESSLAEIYPSGFTPIALALESSKGDIPETAEEAVVYVVSDGMETCDGDPAQMAQELVDEDIQTVVNIIGFDVDDEGEQLLTEVADAGNGEFVYVDSDRELKRYMREQYEEIQRAWSDWKDEGKERAYELKEEKKQLAYDTKEQMKEKADREKERLKKAQQYLEDKYEDYDHPSRKVYSLVLNYSNERWGYAVDTGNDLWG</sequence>
<feature type="domain" description="VWFA" evidence="4">
    <location>
        <begin position="149"/>
        <end position="337"/>
    </location>
</feature>
<feature type="chain" id="PRO_5028898936" evidence="3">
    <location>
        <begin position="23"/>
        <end position="426"/>
    </location>
</feature>
<comment type="caution">
    <text evidence="5">The sequence shown here is derived from an EMBL/GenBank/DDBJ whole genome shotgun (WGS) entry which is preliminary data.</text>
</comment>
<proteinExistence type="predicted"/>
<feature type="coiled-coil region" evidence="1">
    <location>
        <begin position="360"/>
        <end position="394"/>
    </location>
</feature>
<dbReference type="SMART" id="SM00327">
    <property type="entry name" value="VWA"/>
    <property type="match status" value="1"/>
</dbReference>
<dbReference type="SUPFAM" id="SSF53300">
    <property type="entry name" value="vWA-like"/>
    <property type="match status" value="1"/>
</dbReference>
<accession>A0A7C8GTU2</accession>
<keyword evidence="6" id="KW-1185">Reference proteome</keyword>
<dbReference type="PROSITE" id="PS50234">
    <property type="entry name" value="VWFA"/>
    <property type="match status" value="1"/>
</dbReference>
<evidence type="ECO:0000259" key="4">
    <source>
        <dbReference type="PROSITE" id="PS50234"/>
    </source>
</evidence>
<feature type="signal peptide" evidence="3">
    <location>
        <begin position="1"/>
        <end position="22"/>
    </location>
</feature>
<dbReference type="Pfam" id="PF13519">
    <property type="entry name" value="VWA_2"/>
    <property type="match status" value="1"/>
</dbReference>
<reference evidence="5 6" key="1">
    <citation type="submission" date="2019-10" db="EMBL/GenBank/DDBJ databases">
        <title>Gracilibacillus sp. nov. isolated from rice seeds.</title>
        <authorList>
            <person name="He S."/>
        </authorList>
    </citation>
    <scope>NUCLEOTIDE SEQUENCE [LARGE SCALE GENOMIC DNA]</scope>
    <source>
        <strain evidence="5 6">TD8</strain>
    </source>
</reference>
<feature type="region of interest" description="Disordered" evidence="2">
    <location>
        <begin position="23"/>
        <end position="44"/>
    </location>
</feature>
<organism evidence="5 6">
    <name type="scientific">Gracilibacillus oryzae</name>
    <dbReference type="NCBI Taxonomy" id="1672701"/>
    <lineage>
        <taxon>Bacteria</taxon>
        <taxon>Bacillati</taxon>
        <taxon>Bacillota</taxon>
        <taxon>Bacilli</taxon>
        <taxon>Bacillales</taxon>
        <taxon>Bacillaceae</taxon>
        <taxon>Gracilibacillus</taxon>
    </lineage>
</organism>
<dbReference type="PROSITE" id="PS51257">
    <property type="entry name" value="PROKAR_LIPOPROTEIN"/>
    <property type="match status" value="1"/>
</dbReference>
<evidence type="ECO:0000313" key="6">
    <source>
        <dbReference type="Proteomes" id="UP000480246"/>
    </source>
</evidence>
<protein>
    <submittedName>
        <fullName evidence="5">VWA domain-containing protein</fullName>
    </submittedName>
</protein>
<dbReference type="InterPro" id="IPR002035">
    <property type="entry name" value="VWF_A"/>
</dbReference>
<evidence type="ECO:0000313" key="5">
    <source>
        <dbReference type="EMBL" id="KAB8137518.1"/>
    </source>
</evidence>
<dbReference type="Proteomes" id="UP000480246">
    <property type="component" value="Unassembled WGS sequence"/>
</dbReference>
<dbReference type="EMBL" id="WEID01000042">
    <property type="protein sequence ID" value="KAB8137518.1"/>
    <property type="molecule type" value="Genomic_DNA"/>
</dbReference>
<feature type="compositionally biased region" description="Acidic residues" evidence="2">
    <location>
        <begin position="35"/>
        <end position="44"/>
    </location>
</feature>
<dbReference type="AlphaFoldDB" id="A0A7C8GTU2"/>
<dbReference type="RefSeq" id="WP_228275640.1">
    <property type="nucleotide sequence ID" value="NZ_ML762428.1"/>
</dbReference>
<dbReference type="InterPro" id="IPR036465">
    <property type="entry name" value="vWFA_dom_sf"/>
</dbReference>
<evidence type="ECO:0000256" key="3">
    <source>
        <dbReference type="SAM" id="SignalP"/>
    </source>
</evidence>